<dbReference type="Pfam" id="PF17777">
    <property type="entry name" value="RL10P_insert"/>
    <property type="match status" value="1"/>
</dbReference>
<accession>A0ABD1Z7P3</accession>
<dbReference type="InterPro" id="IPR043164">
    <property type="entry name" value="Ribosomal_uL10-like_insert_sf"/>
</dbReference>
<feature type="domain" description="Large ribosomal subunit protein uL10-like insertion" evidence="1">
    <location>
        <begin position="30"/>
        <end position="69"/>
    </location>
</feature>
<organism evidence="2 3">
    <name type="scientific">Riccia fluitans</name>
    <dbReference type="NCBI Taxonomy" id="41844"/>
    <lineage>
        <taxon>Eukaryota</taxon>
        <taxon>Viridiplantae</taxon>
        <taxon>Streptophyta</taxon>
        <taxon>Embryophyta</taxon>
        <taxon>Marchantiophyta</taxon>
        <taxon>Marchantiopsida</taxon>
        <taxon>Marchantiidae</taxon>
        <taxon>Marchantiales</taxon>
        <taxon>Ricciaceae</taxon>
        <taxon>Riccia</taxon>
    </lineage>
</organism>
<proteinExistence type="predicted"/>
<dbReference type="AlphaFoldDB" id="A0ABD1Z7P3"/>
<dbReference type="InterPro" id="IPR051742">
    <property type="entry name" value="Ribosome_Assembly_uL10"/>
</dbReference>
<dbReference type="InterPro" id="IPR040637">
    <property type="entry name" value="Ribosomal_uL10-like_insert"/>
</dbReference>
<protein>
    <recommendedName>
        <fullName evidence="1">Large ribosomal subunit protein uL10-like insertion domain-containing protein</fullName>
    </recommendedName>
</protein>
<dbReference type="Gene3D" id="3.90.105.20">
    <property type="match status" value="1"/>
</dbReference>
<dbReference type="PANTHER" id="PTHR45841">
    <property type="entry name" value="MRNA TURNOVER PROTEIN 4 MRTO4"/>
    <property type="match status" value="1"/>
</dbReference>
<comment type="caution">
    <text evidence="2">The sequence shown here is derived from an EMBL/GenBank/DDBJ whole genome shotgun (WGS) entry which is preliminary data.</text>
</comment>
<dbReference type="EMBL" id="JBHFFA010000002">
    <property type="protein sequence ID" value="KAL2643814.1"/>
    <property type="molecule type" value="Genomic_DNA"/>
</dbReference>
<evidence type="ECO:0000259" key="1">
    <source>
        <dbReference type="Pfam" id="PF17777"/>
    </source>
</evidence>
<gene>
    <name evidence="2" type="ORF">R1flu_011401</name>
</gene>
<dbReference type="Proteomes" id="UP001605036">
    <property type="component" value="Unassembled WGS sequence"/>
</dbReference>
<evidence type="ECO:0000313" key="3">
    <source>
        <dbReference type="Proteomes" id="UP001605036"/>
    </source>
</evidence>
<name>A0ABD1Z7P3_9MARC</name>
<sequence>MRNQVFKELRDKLKFSSRMFAECEGHDFAGTGSIATETVELPKGQLEKFTHDMEPFLRKQGMPVRLNKGDSSSEGYAIRESNLGEGIQQALAVF</sequence>
<reference evidence="2 3" key="1">
    <citation type="submission" date="2024-09" db="EMBL/GenBank/DDBJ databases">
        <title>Chromosome-scale assembly of Riccia fluitans.</title>
        <authorList>
            <person name="Paukszto L."/>
            <person name="Sawicki J."/>
            <person name="Karawczyk K."/>
            <person name="Piernik-Szablinska J."/>
            <person name="Szczecinska M."/>
            <person name="Mazdziarz M."/>
        </authorList>
    </citation>
    <scope>NUCLEOTIDE SEQUENCE [LARGE SCALE GENOMIC DNA]</scope>
    <source>
        <strain evidence="2">Rf_01</strain>
        <tissue evidence="2">Aerial parts of the thallus</tissue>
    </source>
</reference>
<keyword evidence="3" id="KW-1185">Reference proteome</keyword>
<dbReference type="PANTHER" id="PTHR45841:SF1">
    <property type="entry name" value="MRNA TURNOVER PROTEIN 4 HOMOLOG"/>
    <property type="match status" value="1"/>
</dbReference>
<evidence type="ECO:0000313" key="2">
    <source>
        <dbReference type="EMBL" id="KAL2643814.1"/>
    </source>
</evidence>